<comment type="caution">
    <text evidence="2">The sequence shown here is derived from an EMBL/GenBank/DDBJ whole genome shotgun (WGS) entry which is preliminary data.</text>
</comment>
<dbReference type="Proteomes" id="UP000019478">
    <property type="component" value="Unassembled WGS sequence"/>
</dbReference>
<dbReference type="PRINTS" id="PR00081">
    <property type="entry name" value="GDHRDH"/>
</dbReference>
<dbReference type="InterPro" id="IPR002347">
    <property type="entry name" value="SDR_fam"/>
</dbReference>
<dbReference type="GO" id="GO:0019748">
    <property type="term" value="P:secondary metabolic process"/>
    <property type="evidence" value="ECO:0007669"/>
    <property type="project" value="TreeGrafter"/>
</dbReference>
<dbReference type="PANTHER" id="PTHR43544">
    <property type="entry name" value="SHORT-CHAIN DEHYDROGENASE/REDUCTASE"/>
    <property type="match status" value="1"/>
</dbReference>
<dbReference type="AlphaFoldDB" id="W9XGD1"/>
<dbReference type="eggNOG" id="KOG1208">
    <property type="taxonomic scope" value="Eukaryota"/>
</dbReference>
<dbReference type="Gene3D" id="3.40.50.720">
    <property type="entry name" value="NAD(P)-binding Rossmann-like Domain"/>
    <property type="match status" value="1"/>
</dbReference>
<dbReference type="InterPro" id="IPR051468">
    <property type="entry name" value="Fungal_SecMetab_SDRs"/>
</dbReference>
<dbReference type="RefSeq" id="XP_007736141.1">
    <property type="nucleotide sequence ID" value="XM_007737951.1"/>
</dbReference>
<comment type="similarity">
    <text evidence="1">Belongs to the short-chain dehydrogenases/reductases (SDR) family.</text>
</comment>
<evidence type="ECO:0008006" key="4">
    <source>
        <dbReference type="Google" id="ProtNLM"/>
    </source>
</evidence>
<reference evidence="2 3" key="1">
    <citation type="submission" date="2013-03" db="EMBL/GenBank/DDBJ databases">
        <title>The Genome Sequence of Capronia epimyces CBS 606.96.</title>
        <authorList>
            <consortium name="The Broad Institute Genomics Platform"/>
            <person name="Cuomo C."/>
            <person name="de Hoog S."/>
            <person name="Gorbushina A."/>
            <person name="Walker B."/>
            <person name="Young S.K."/>
            <person name="Zeng Q."/>
            <person name="Gargeya S."/>
            <person name="Fitzgerald M."/>
            <person name="Haas B."/>
            <person name="Abouelleil A."/>
            <person name="Allen A.W."/>
            <person name="Alvarado L."/>
            <person name="Arachchi H.M."/>
            <person name="Berlin A.M."/>
            <person name="Chapman S.B."/>
            <person name="Gainer-Dewar J."/>
            <person name="Goldberg J."/>
            <person name="Griggs A."/>
            <person name="Gujja S."/>
            <person name="Hansen M."/>
            <person name="Howarth C."/>
            <person name="Imamovic A."/>
            <person name="Ireland A."/>
            <person name="Larimer J."/>
            <person name="McCowan C."/>
            <person name="Murphy C."/>
            <person name="Pearson M."/>
            <person name="Poon T.W."/>
            <person name="Priest M."/>
            <person name="Roberts A."/>
            <person name="Saif S."/>
            <person name="Shea T."/>
            <person name="Sisk P."/>
            <person name="Sykes S."/>
            <person name="Wortman J."/>
            <person name="Nusbaum C."/>
            <person name="Birren B."/>
        </authorList>
    </citation>
    <scope>NUCLEOTIDE SEQUENCE [LARGE SCALE GENOMIC DNA]</scope>
    <source>
        <strain evidence="2 3">CBS 606.96</strain>
    </source>
</reference>
<dbReference type="GO" id="GO:0016491">
    <property type="term" value="F:oxidoreductase activity"/>
    <property type="evidence" value="ECO:0007669"/>
    <property type="project" value="TreeGrafter"/>
</dbReference>
<evidence type="ECO:0000313" key="2">
    <source>
        <dbReference type="EMBL" id="EXJ79567.1"/>
    </source>
</evidence>
<evidence type="ECO:0000313" key="3">
    <source>
        <dbReference type="Proteomes" id="UP000019478"/>
    </source>
</evidence>
<organism evidence="2 3">
    <name type="scientific">Capronia epimyces CBS 606.96</name>
    <dbReference type="NCBI Taxonomy" id="1182542"/>
    <lineage>
        <taxon>Eukaryota</taxon>
        <taxon>Fungi</taxon>
        <taxon>Dikarya</taxon>
        <taxon>Ascomycota</taxon>
        <taxon>Pezizomycotina</taxon>
        <taxon>Eurotiomycetes</taxon>
        <taxon>Chaetothyriomycetidae</taxon>
        <taxon>Chaetothyriales</taxon>
        <taxon>Herpotrichiellaceae</taxon>
        <taxon>Capronia</taxon>
    </lineage>
</organism>
<dbReference type="InterPro" id="IPR036291">
    <property type="entry name" value="NAD(P)-bd_dom_sf"/>
</dbReference>
<keyword evidence="3" id="KW-1185">Reference proteome</keyword>
<name>W9XGD1_9EURO</name>
<dbReference type="Pfam" id="PF00106">
    <property type="entry name" value="adh_short"/>
    <property type="match status" value="1"/>
</dbReference>
<dbReference type="GeneID" id="19171941"/>
<dbReference type="HOGENOM" id="CLU_010194_9_0_1"/>
<evidence type="ECO:0000256" key="1">
    <source>
        <dbReference type="ARBA" id="ARBA00006484"/>
    </source>
</evidence>
<proteinExistence type="inferred from homology"/>
<dbReference type="PANTHER" id="PTHR43544:SF32">
    <property type="entry name" value="CHAIN DEHYDROGENASE, PUTATIVE (AFU_ORTHOLOGUE AFUA_5G01530)-RELATED"/>
    <property type="match status" value="1"/>
</dbReference>
<dbReference type="STRING" id="1182542.W9XGD1"/>
<dbReference type="EMBL" id="AMGY01000007">
    <property type="protein sequence ID" value="EXJ79567.1"/>
    <property type="molecule type" value="Genomic_DNA"/>
</dbReference>
<dbReference type="OrthoDB" id="191139at2759"/>
<gene>
    <name evidence="2" type="ORF">A1O3_07846</name>
</gene>
<sequence>MPAKQTVVLISGANSGIGLAVANQLARDHGYHVIVGARNAAAGEKVAAALVADGYSASSVQLDVTSDESIEAAVQQITREFGVLDVLINNAGTLLDVSDHGMSMRELFNHTYNTNVTGAACLTEACIPLLRKAELPRVVFVSSRMGSISEASDKSKPYYSTDYKTYDASKAALNMVALNYNRILEDSGARVNAVCPGLVKTKLTGNHPMGSSTELGAQRIVEVATAGKGSPTGTFSDRGGNIPW</sequence>
<dbReference type="GO" id="GO:0005737">
    <property type="term" value="C:cytoplasm"/>
    <property type="evidence" value="ECO:0007669"/>
    <property type="project" value="TreeGrafter"/>
</dbReference>
<protein>
    <recommendedName>
        <fullName evidence="4">Short chain dehydrogenase</fullName>
    </recommendedName>
</protein>
<dbReference type="SUPFAM" id="SSF51735">
    <property type="entry name" value="NAD(P)-binding Rossmann-fold domains"/>
    <property type="match status" value="1"/>
</dbReference>
<accession>W9XGD1</accession>